<dbReference type="GO" id="GO:0000272">
    <property type="term" value="P:polysaccharide catabolic process"/>
    <property type="evidence" value="ECO:0007669"/>
    <property type="project" value="UniProtKB-KW"/>
</dbReference>
<dbReference type="InterPro" id="IPR003961">
    <property type="entry name" value="FN3_dom"/>
</dbReference>
<dbReference type="CDD" id="cd00063">
    <property type="entry name" value="FN3"/>
    <property type="match status" value="1"/>
</dbReference>
<feature type="domain" description="Protein kinase" evidence="10">
    <location>
        <begin position="13"/>
        <end position="372"/>
    </location>
</feature>
<dbReference type="PROSITE" id="PS50011">
    <property type="entry name" value="PROTEIN_KINASE_DOM"/>
    <property type="match status" value="1"/>
</dbReference>
<keyword evidence="8" id="KW-0624">Polysaccharide degradation</keyword>
<feature type="domain" description="Fibronectin type-III" evidence="11">
    <location>
        <begin position="432"/>
        <end position="518"/>
    </location>
</feature>
<gene>
    <name evidence="12" type="ORF">Voc01_055340</name>
</gene>
<dbReference type="InterPro" id="IPR011009">
    <property type="entry name" value="Kinase-like_dom_sf"/>
</dbReference>
<dbReference type="Gene3D" id="3.30.200.20">
    <property type="entry name" value="Phosphorylase Kinase, domain 1"/>
    <property type="match status" value="1"/>
</dbReference>
<dbReference type="Proteomes" id="UP000635606">
    <property type="component" value="Unassembled WGS sequence"/>
</dbReference>
<evidence type="ECO:0000256" key="6">
    <source>
        <dbReference type="ARBA" id="ARBA00022840"/>
    </source>
</evidence>
<dbReference type="Gene3D" id="1.10.510.10">
    <property type="entry name" value="Transferase(Phosphotransferase) domain 1"/>
    <property type="match status" value="1"/>
</dbReference>
<dbReference type="SUPFAM" id="SSF49265">
    <property type="entry name" value="Fibronectin type III"/>
    <property type="match status" value="1"/>
</dbReference>
<protein>
    <recommendedName>
        <fullName evidence="1">non-specific serine/threonine protein kinase</fullName>
        <ecNumber evidence="1">2.7.11.1</ecNumber>
    </recommendedName>
</protein>
<evidence type="ECO:0000256" key="7">
    <source>
        <dbReference type="ARBA" id="ARBA00023295"/>
    </source>
</evidence>
<evidence type="ECO:0000259" key="10">
    <source>
        <dbReference type="PROSITE" id="PS50011"/>
    </source>
</evidence>
<dbReference type="EC" id="2.7.11.1" evidence="1"/>
<keyword evidence="7" id="KW-0326">Glycosidase</keyword>
<evidence type="ECO:0000259" key="11">
    <source>
        <dbReference type="PROSITE" id="PS50853"/>
    </source>
</evidence>
<dbReference type="Pfam" id="PF00069">
    <property type="entry name" value="Pkinase"/>
    <property type="match status" value="1"/>
</dbReference>
<evidence type="ECO:0000256" key="3">
    <source>
        <dbReference type="ARBA" id="ARBA00022679"/>
    </source>
</evidence>
<dbReference type="GO" id="GO:0004674">
    <property type="term" value="F:protein serine/threonine kinase activity"/>
    <property type="evidence" value="ECO:0007669"/>
    <property type="project" value="UniProtKB-KW"/>
</dbReference>
<evidence type="ECO:0000256" key="9">
    <source>
        <dbReference type="SAM" id="MobiDB-lite"/>
    </source>
</evidence>
<comment type="caution">
    <text evidence="12">The sequence shown here is derived from an EMBL/GenBank/DDBJ whole genome shotgun (WGS) entry which is preliminary data.</text>
</comment>
<evidence type="ECO:0000256" key="2">
    <source>
        <dbReference type="ARBA" id="ARBA00022527"/>
    </source>
</evidence>
<accession>A0A8J4EFZ6</accession>
<proteinExistence type="predicted"/>
<evidence type="ECO:0000256" key="5">
    <source>
        <dbReference type="ARBA" id="ARBA00022777"/>
    </source>
</evidence>
<keyword evidence="2" id="KW-0723">Serine/threonine-protein kinase</keyword>
<dbReference type="Gene3D" id="2.60.40.10">
    <property type="entry name" value="Immunoglobulins"/>
    <property type="match status" value="1"/>
</dbReference>
<keyword evidence="3" id="KW-0808">Transferase</keyword>
<evidence type="ECO:0000256" key="8">
    <source>
        <dbReference type="ARBA" id="ARBA00023326"/>
    </source>
</evidence>
<evidence type="ECO:0000256" key="4">
    <source>
        <dbReference type="ARBA" id="ARBA00022741"/>
    </source>
</evidence>
<keyword evidence="5" id="KW-0418">Kinase</keyword>
<organism evidence="12 13">
    <name type="scientific">Virgisporangium ochraceum</name>
    <dbReference type="NCBI Taxonomy" id="65505"/>
    <lineage>
        <taxon>Bacteria</taxon>
        <taxon>Bacillati</taxon>
        <taxon>Actinomycetota</taxon>
        <taxon>Actinomycetes</taxon>
        <taxon>Micromonosporales</taxon>
        <taxon>Micromonosporaceae</taxon>
        <taxon>Virgisporangium</taxon>
    </lineage>
</organism>
<keyword evidence="8" id="KW-0119">Carbohydrate metabolism</keyword>
<dbReference type="GO" id="GO:0016798">
    <property type="term" value="F:hydrolase activity, acting on glycosyl bonds"/>
    <property type="evidence" value="ECO:0007669"/>
    <property type="project" value="UniProtKB-KW"/>
</dbReference>
<keyword evidence="13" id="KW-1185">Reference proteome</keyword>
<keyword evidence="7" id="KW-0378">Hydrolase</keyword>
<dbReference type="SUPFAM" id="SSF56112">
    <property type="entry name" value="Protein kinase-like (PK-like)"/>
    <property type="match status" value="1"/>
</dbReference>
<dbReference type="CDD" id="cd14014">
    <property type="entry name" value="STKc_PknB_like"/>
    <property type="match status" value="1"/>
</dbReference>
<evidence type="ECO:0000313" key="13">
    <source>
        <dbReference type="Proteomes" id="UP000635606"/>
    </source>
</evidence>
<dbReference type="PANTHER" id="PTHR43289:SF6">
    <property type="entry name" value="SERINE_THREONINE-PROTEIN KINASE NEKL-3"/>
    <property type="match status" value="1"/>
</dbReference>
<name>A0A8J4EFZ6_9ACTN</name>
<keyword evidence="6" id="KW-0067">ATP-binding</keyword>
<dbReference type="InterPro" id="IPR036116">
    <property type="entry name" value="FN3_sf"/>
</dbReference>
<keyword evidence="4" id="KW-0547">Nucleotide-binding</keyword>
<feature type="region of interest" description="Disordered" evidence="9">
    <location>
        <begin position="279"/>
        <end position="373"/>
    </location>
</feature>
<dbReference type="GO" id="GO:0005524">
    <property type="term" value="F:ATP binding"/>
    <property type="evidence" value="ECO:0007669"/>
    <property type="project" value="UniProtKB-KW"/>
</dbReference>
<evidence type="ECO:0000313" key="12">
    <source>
        <dbReference type="EMBL" id="GIJ70617.1"/>
    </source>
</evidence>
<dbReference type="AlphaFoldDB" id="A0A8J4EFZ6"/>
<dbReference type="RefSeq" id="WP_203930515.1">
    <property type="nucleotide sequence ID" value="NZ_BOPH01000082.1"/>
</dbReference>
<dbReference type="PANTHER" id="PTHR43289">
    <property type="entry name" value="MITOGEN-ACTIVATED PROTEIN KINASE KINASE KINASE 20-RELATED"/>
    <property type="match status" value="1"/>
</dbReference>
<evidence type="ECO:0000256" key="1">
    <source>
        <dbReference type="ARBA" id="ARBA00012513"/>
    </source>
</evidence>
<sequence length="518" mass="54714">MTAVERGPGLAGYRDLVTISRTDTALVFEAVRDSDARRVAVKVLLVDHEVAERARAWRELTTTVLLSGHPHIVEILDTGVTARGNPYVVMEHCPDGSYERIVDRLGPLSVEETVLVGWRIAEALQAAHDVGVVHGAVRPSNILRAATGPALSDFGIARVPVANRLVEAEESPSSDLFDLAATMGHLLVGQPVSAGSVGQARRPGTPGDDVPEWLWFELDRGLAPDPDDRHPSAYAFAEILRAHGEYVAGAPARPEPPPFADDAIEGSLVLPAGVRAAPGYAEPAREEPRPPDGPRATIRPPSPPADDTGYPDTGGSYRWGGDDPDGDGPHGGAAGPDDGERRGTDSTDPAYPEPDRARDGYPDAFGDDPPWLDEPPRHRSWRTLLLGLAVAAMVGFAGFLFWPTGDGGDPGGAVPANSLAAVPPMRVTGEGAPTDVKLADDGSTITVTWSDATGKRAQFAVVGGPRGTPLTLQKVLDPGATSLTLQGLNTGQDYCFQVLAILRVDEYARSALVCTNRS</sequence>
<dbReference type="PROSITE" id="PS50853">
    <property type="entry name" value="FN3"/>
    <property type="match status" value="1"/>
</dbReference>
<reference evidence="12" key="1">
    <citation type="submission" date="2021-01" db="EMBL/GenBank/DDBJ databases">
        <title>Whole genome shotgun sequence of Virgisporangium ochraceum NBRC 16418.</title>
        <authorList>
            <person name="Komaki H."/>
            <person name="Tamura T."/>
        </authorList>
    </citation>
    <scope>NUCLEOTIDE SEQUENCE</scope>
    <source>
        <strain evidence="12">NBRC 16418</strain>
    </source>
</reference>
<dbReference type="InterPro" id="IPR013783">
    <property type="entry name" value="Ig-like_fold"/>
</dbReference>
<dbReference type="InterPro" id="IPR000719">
    <property type="entry name" value="Prot_kinase_dom"/>
</dbReference>
<feature type="compositionally biased region" description="Basic and acidic residues" evidence="9">
    <location>
        <begin position="283"/>
        <end position="292"/>
    </location>
</feature>
<dbReference type="EMBL" id="BOPH01000082">
    <property type="protein sequence ID" value="GIJ70617.1"/>
    <property type="molecule type" value="Genomic_DNA"/>
</dbReference>